<reference evidence="7" key="1">
    <citation type="journal article" date="2023" name="Insect Mol. Biol.">
        <title>Genome sequencing provides insights into the evolution of gene families encoding plant cell wall-degrading enzymes in longhorned beetles.</title>
        <authorList>
            <person name="Shin N.R."/>
            <person name="Okamura Y."/>
            <person name="Kirsch R."/>
            <person name="Pauchet Y."/>
        </authorList>
    </citation>
    <scope>NUCLEOTIDE SEQUENCE</scope>
    <source>
        <strain evidence="7">RBIC_L_NR</strain>
    </source>
</reference>
<dbReference type="PRINTS" id="PR00821">
    <property type="entry name" value="TAGLIPASE"/>
</dbReference>
<dbReference type="SUPFAM" id="SSF53474">
    <property type="entry name" value="alpha/beta-Hydrolases"/>
    <property type="match status" value="1"/>
</dbReference>
<feature type="domain" description="Lipase" evidence="6">
    <location>
        <begin position="16"/>
        <end position="218"/>
    </location>
</feature>
<name>A0AAV8YDS3_9CUCU</name>
<comment type="subcellular location">
    <subcellularLocation>
        <location evidence="1">Secreted</location>
    </subcellularLocation>
</comment>
<sequence>LIFQILFILGFLEQGEYNVILTNAERLLAGLFYAESVINVKFIGQYGAQLVDYLVLNGLNISTLHVIGMSLGAQIAGYVGQSVTSGELPRLTALDPAGPIYNGLPIDERLDPSDAAFVDVIHSHKEVFGYTKPCGHVDFWPNGGGPTQPGCSILERFTRNPFSLNDVVFCEHYRAYKLFARSINDPTRYTARKCTTYNDYINGLCDSNEGVYMGIAVNKS</sequence>
<dbReference type="GO" id="GO:0016042">
    <property type="term" value="P:lipid catabolic process"/>
    <property type="evidence" value="ECO:0007669"/>
    <property type="project" value="TreeGrafter"/>
</dbReference>
<evidence type="ECO:0000256" key="5">
    <source>
        <dbReference type="SAM" id="SignalP"/>
    </source>
</evidence>
<protein>
    <recommendedName>
        <fullName evidence="6">Lipase domain-containing protein</fullName>
    </recommendedName>
</protein>
<keyword evidence="5" id="KW-0732">Signal</keyword>
<keyword evidence="3" id="KW-0964">Secreted</keyword>
<evidence type="ECO:0000256" key="2">
    <source>
        <dbReference type="ARBA" id="ARBA00010701"/>
    </source>
</evidence>
<organism evidence="7 8">
    <name type="scientific">Rhamnusium bicolor</name>
    <dbReference type="NCBI Taxonomy" id="1586634"/>
    <lineage>
        <taxon>Eukaryota</taxon>
        <taxon>Metazoa</taxon>
        <taxon>Ecdysozoa</taxon>
        <taxon>Arthropoda</taxon>
        <taxon>Hexapoda</taxon>
        <taxon>Insecta</taxon>
        <taxon>Pterygota</taxon>
        <taxon>Neoptera</taxon>
        <taxon>Endopterygota</taxon>
        <taxon>Coleoptera</taxon>
        <taxon>Polyphaga</taxon>
        <taxon>Cucujiformia</taxon>
        <taxon>Chrysomeloidea</taxon>
        <taxon>Cerambycidae</taxon>
        <taxon>Lepturinae</taxon>
        <taxon>Rhagiini</taxon>
        <taxon>Rhamnusium</taxon>
    </lineage>
</organism>
<dbReference type="PANTHER" id="PTHR11610:SF169">
    <property type="entry name" value="GH15759P-RELATED"/>
    <property type="match status" value="1"/>
</dbReference>
<dbReference type="GO" id="GO:0005615">
    <property type="term" value="C:extracellular space"/>
    <property type="evidence" value="ECO:0007669"/>
    <property type="project" value="TreeGrafter"/>
</dbReference>
<feature type="signal peptide" evidence="5">
    <location>
        <begin position="1"/>
        <end position="17"/>
    </location>
</feature>
<dbReference type="Gene3D" id="3.40.50.1820">
    <property type="entry name" value="alpha/beta hydrolase"/>
    <property type="match status" value="1"/>
</dbReference>
<evidence type="ECO:0000256" key="4">
    <source>
        <dbReference type="RuleBase" id="RU004262"/>
    </source>
</evidence>
<feature type="non-terminal residue" evidence="7">
    <location>
        <position position="1"/>
    </location>
</feature>
<evidence type="ECO:0000256" key="1">
    <source>
        <dbReference type="ARBA" id="ARBA00004613"/>
    </source>
</evidence>
<gene>
    <name evidence="7" type="ORF">NQ314_008103</name>
</gene>
<keyword evidence="8" id="KW-1185">Reference proteome</keyword>
<dbReference type="GO" id="GO:0016298">
    <property type="term" value="F:lipase activity"/>
    <property type="evidence" value="ECO:0007669"/>
    <property type="project" value="InterPro"/>
</dbReference>
<dbReference type="InterPro" id="IPR029058">
    <property type="entry name" value="AB_hydrolase_fold"/>
</dbReference>
<dbReference type="Pfam" id="PF00151">
    <property type="entry name" value="Lipase"/>
    <property type="match status" value="1"/>
</dbReference>
<dbReference type="EMBL" id="JANEYF010002201">
    <property type="protein sequence ID" value="KAJ8949851.1"/>
    <property type="molecule type" value="Genomic_DNA"/>
</dbReference>
<evidence type="ECO:0000313" key="8">
    <source>
        <dbReference type="Proteomes" id="UP001162156"/>
    </source>
</evidence>
<dbReference type="PANTHER" id="PTHR11610">
    <property type="entry name" value="LIPASE"/>
    <property type="match status" value="1"/>
</dbReference>
<dbReference type="Proteomes" id="UP001162156">
    <property type="component" value="Unassembled WGS sequence"/>
</dbReference>
<evidence type="ECO:0000259" key="6">
    <source>
        <dbReference type="Pfam" id="PF00151"/>
    </source>
</evidence>
<proteinExistence type="inferred from homology"/>
<dbReference type="InterPro" id="IPR013818">
    <property type="entry name" value="Lipase"/>
</dbReference>
<evidence type="ECO:0000313" key="7">
    <source>
        <dbReference type="EMBL" id="KAJ8949851.1"/>
    </source>
</evidence>
<dbReference type="GO" id="GO:0017171">
    <property type="term" value="F:serine hydrolase activity"/>
    <property type="evidence" value="ECO:0007669"/>
    <property type="project" value="TreeGrafter"/>
</dbReference>
<dbReference type="InterPro" id="IPR000734">
    <property type="entry name" value="TAG_lipase"/>
</dbReference>
<comment type="caution">
    <text evidence="7">The sequence shown here is derived from an EMBL/GenBank/DDBJ whole genome shotgun (WGS) entry which is preliminary data.</text>
</comment>
<evidence type="ECO:0000256" key="3">
    <source>
        <dbReference type="ARBA" id="ARBA00022525"/>
    </source>
</evidence>
<feature type="chain" id="PRO_5043485391" description="Lipase domain-containing protein" evidence="5">
    <location>
        <begin position="18"/>
        <end position="220"/>
    </location>
</feature>
<accession>A0AAV8YDS3</accession>
<comment type="similarity">
    <text evidence="2 4">Belongs to the AB hydrolase superfamily. Lipase family.</text>
</comment>
<dbReference type="AlphaFoldDB" id="A0AAV8YDS3"/>